<gene>
    <name evidence="1" type="ORF">PISMIDRAFT_118924</name>
</gene>
<evidence type="ECO:0000313" key="2">
    <source>
        <dbReference type="Proteomes" id="UP000054018"/>
    </source>
</evidence>
<evidence type="ECO:0000313" key="1">
    <source>
        <dbReference type="EMBL" id="KIK13415.1"/>
    </source>
</evidence>
<dbReference type="HOGENOM" id="CLU_013084_3_0_1"/>
<organism evidence="1 2">
    <name type="scientific">Pisolithus microcarpus 441</name>
    <dbReference type="NCBI Taxonomy" id="765257"/>
    <lineage>
        <taxon>Eukaryota</taxon>
        <taxon>Fungi</taxon>
        <taxon>Dikarya</taxon>
        <taxon>Basidiomycota</taxon>
        <taxon>Agaricomycotina</taxon>
        <taxon>Agaricomycetes</taxon>
        <taxon>Agaricomycetidae</taxon>
        <taxon>Boletales</taxon>
        <taxon>Sclerodermatineae</taxon>
        <taxon>Pisolithaceae</taxon>
        <taxon>Pisolithus</taxon>
    </lineage>
</organism>
<proteinExistence type="predicted"/>
<keyword evidence="2" id="KW-1185">Reference proteome</keyword>
<reference evidence="2" key="2">
    <citation type="submission" date="2015-01" db="EMBL/GenBank/DDBJ databases">
        <title>Evolutionary Origins and Diversification of the Mycorrhizal Mutualists.</title>
        <authorList>
            <consortium name="DOE Joint Genome Institute"/>
            <consortium name="Mycorrhizal Genomics Consortium"/>
            <person name="Kohler A."/>
            <person name="Kuo A."/>
            <person name="Nagy L.G."/>
            <person name="Floudas D."/>
            <person name="Copeland A."/>
            <person name="Barry K.W."/>
            <person name="Cichocki N."/>
            <person name="Veneault-Fourrey C."/>
            <person name="LaButti K."/>
            <person name="Lindquist E.A."/>
            <person name="Lipzen A."/>
            <person name="Lundell T."/>
            <person name="Morin E."/>
            <person name="Murat C."/>
            <person name="Riley R."/>
            <person name="Ohm R."/>
            <person name="Sun H."/>
            <person name="Tunlid A."/>
            <person name="Henrissat B."/>
            <person name="Grigoriev I.V."/>
            <person name="Hibbett D.S."/>
            <person name="Martin F."/>
        </authorList>
    </citation>
    <scope>NUCLEOTIDE SEQUENCE [LARGE SCALE GENOMIC DNA]</scope>
    <source>
        <strain evidence="2">441</strain>
    </source>
</reference>
<reference evidence="1 2" key="1">
    <citation type="submission" date="2014-04" db="EMBL/GenBank/DDBJ databases">
        <authorList>
            <consortium name="DOE Joint Genome Institute"/>
            <person name="Kuo A."/>
            <person name="Kohler A."/>
            <person name="Costa M.D."/>
            <person name="Nagy L.G."/>
            <person name="Floudas D."/>
            <person name="Copeland A."/>
            <person name="Barry K.W."/>
            <person name="Cichocki N."/>
            <person name="Veneault-Fourrey C."/>
            <person name="LaButti K."/>
            <person name="Lindquist E.A."/>
            <person name="Lipzen A."/>
            <person name="Lundell T."/>
            <person name="Morin E."/>
            <person name="Murat C."/>
            <person name="Sun H."/>
            <person name="Tunlid A."/>
            <person name="Henrissat B."/>
            <person name="Grigoriev I.V."/>
            <person name="Hibbett D.S."/>
            <person name="Martin F."/>
            <person name="Nordberg H.P."/>
            <person name="Cantor M.N."/>
            <person name="Hua S.X."/>
        </authorList>
    </citation>
    <scope>NUCLEOTIDE SEQUENCE [LARGE SCALE GENOMIC DNA]</scope>
    <source>
        <strain evidence="1 2">441</strain>
    </source>
</reference>
<dbReference type="Proteomes" id="UP000054018">
    <property type="component" value="Unassembled WGS sequence"/>
</dbReference>
<dbReference type="EMBL" id="KN833997">
    <property type="protein sequence ID" value="KIK13415.1"/>
    <property type="molecule type" value="Genomic_DNA"/>
</dbReference>
<dbReference type="OrthoDB" id="2505969at2759"/>
<name>A0A0C9XM33_9AGAM</name>
<sequence>MSKDIAPLFVAPGDEAFALSHEGGEHEAFEDLAQQLADVRGIRHADSRTWRDRVELQTEHWTLQMDCLVDAYLDYSSRDTGDGLPVAGELEDHATKLQPGRHLATLPHKSHHLYPNEVLIYHGYIGCSPLLPTVAVSLCTLATYCQIHRICPRFGIQAHCKLLCHLHSMPYRPYLNVQLTAAYNVYLSILDHVDRRLKKVLGRDTDNWWMRNNCPACFYKLEDEPALDFNWLVSIDGNNSLKRWDTNVYGVVPRVDTRCPCSDYWLDDHYVDHFKYETQSRLNHNNDVDNWQNPPADADADIPTSFTCIERWCNAGPEQRKRMFLMFHESGIFITSCRHRFVLLACNMVKSGELYVPFTFGQLSAH</sequence>
<dbReference type="STRING" id="765257.A0A0C9XM33"/>
<accession>A0A0C9XM33</accession>
<protein>
    <submittedName>
        <fullName evidence="1">Unplaced genomic scaffold scaffold_313, whole genome shotgun sequence</fullName>
    </submittedName>
</protein>
<dbReference type="InterPro" id="IPR040521">
    <property type="entry name" value="KDZ"/>
</dbReference>
<dbReference type="AlphaFoldDB" id="A0A0C9XM33"/>
<dbReference type="Pfam" id="PF18758">
    <property type="entry name" value="KDZ"/>
    <property type="match status" value="1"/>
</dbReference>